<dbReference type="EMBL" id="PQJL01000016">
    <property type="protein sequence ID" value="ROW59999.1"/>
    <property type="molecule type" value="Genomic_DNA"/>
</dbReference>
<gene>
    <name evidence="1" type="ORF">C3E80_16610</name>
</gene>
<dbReference type="InterPro" id="IPR024400">
    <property type="entry name" value="DUF2635"/>
</dbReference>
<dbReference type="Proteomes" id="UP000285793">
    <property type="component" value="Unassembled WGS sequence"/>
</dbReference>
<protein>
    <submittedName>
        <fullName evidence="1">DUF2635 domain-containing protein</fullName>
    </submittedName>
</protein>
<dbReference type="RefSeq" id="WP_015386668.1">
    <property type="nucleotide sequence ID" value="NZ_CP136596.1"/>
</dbReference>
<dbReference type="AlphaFoldDB" id="A0A423XU26"/>
<evidence type="ECO:0000313" key="1">
    <source>
        <dbReference type="EMBL" id="ROW59999.1"/>
    </source>
</evidence>
<organism evidence="1 2">
    <name type="scientific">Cronobacter malonaticus</name>
    <dbReference type="NCBI Taxonomy" id="413503"/>
    <lineage>
        <taxon>Bacteria</taxon>
        <taxon>Pseudomonadati</taxon>
        <taxon>Pseudomonadota</taxon>
        <taxon>Gammaproteobacteria</taxon>
        <taxon>Enterobacterales</taxon>
        <taxon>Enterobacteriaceae</taxon>
        <taxon>Cronobacter</taxon>
    </lineage>
</organism>
<proteinExistence type="predicted"/>
<name>A0A423XU26_9ENTR</name>
<dbReference type="Pfam" id="PF10948">
    <property type="entry name" value="DUF2635"/>
    <property type="match status" value="1"/>
</dbReference>
<accession>A0A423XU26</accession>
<evidence type="ECO:0000313" key="2">
    <source>
        <dbReference type="Proteomes" id="UP000285793"/>
    </source>
</evidence>
<sequence length="54" mass="6350">MFVIPVKGRKVPDPLRGDVLPEKGRNVEKNSYWLRRLRDGDVKETSQKRRLNVC</sequence>
<comment type="caution">
    <text evidence="1">The sequence shown here is derived from an EMBL/GenBank/DDBJ whole genome shotgun (WGS) entry which is preliminary data.</text>
</comment>
<reference evidence="1 2" key="1">
    <citation type="journal article" date="2018" name="Front. Microbiol.">
        <title>An Investigation of an Acute Gastroenteritis Outbreak: Cronobacter sakazakii, a Potential Cause of Food-Borne Illness.</title>
        <authorList>
            <person name="Yong W."/>
            <person name="Guo B."/>
            <person name="Shi X."/>
            <person name="Cheng T."/>
            <person name="Chen M."/>
            <person name="Jiang X."/>
            <person name="Ye Y."/>
            <person name="Wang J."/>
            <person name="Xie G."/>
            <person name="Ding J."/>
        </authorList>
    </citation>
    <scope>NUCLEOTIDE SEQUENCE [LARGE SCALE GENOMIC DNA]</scope>
    <source>
        <strain evidence="1 2">S1</strain>
    </source>
</reference>